<dbReference type="SUPFAM" id="SSF55681">
    <property type="entry name" value="Class II aaRS and biotin synthetases"/>
    <property type="match status" value="1"/>
</dbReference>
<dbReference type="EC" id="6.1.1.7" evidence="11"/>
<accession>A0A2H3P7A8</accession>
<dbReference type="InterPro" id="IPR009000">
    <property type="entry name" value="Transl_B-barrel_sf"/>
</dbReference>
<feature type="binding site" evidence="11">
    <location>
        <position position="734"/>
    </location>
    <ligand>
        <name>Zn(2+)</name>
        <dbReference type="ChEBI" id="CHEBI:29105"/>
    </ligand>
</feature>
<dbReference type="InterPro" id="IPR050058">
    <property type="entry name" value="Ala-tRNA_ligase"/>
</dbReference>
<comment type="cofactor">
    <cofactor evidence="11">
        <name>Zn(2+)</name>
        <dbReference type="ChEBI" id="CHEBI:29105"/>
    </cofactor>
    <text evidence="11">Binds 1 zinc ion per subunit.</text>
</comment>
<keyword evidence="6 11" id="KW-0862">Zinc</keyword>
<dbReference type="InterPro" id="IPR012947">
    <property type="entry name" value="tRNA_SAD"/>
</dbReference>
<reference evidence="14 15" key="1">
    <citation type="submission" date="2017-10" db="EMBL/GenBank/DDBJ databases">
        <title>Draft genome of Longimonas halophila.</title>
        <authorList>
            <person name="Goh K.M."/>
            <person name="Shamsir M.S."/>
            <person name="Lim S.W."/>
        </authorList>
    </citation>
    <scope>NUCLEOTIDE SEQUENCE [LARGE SCALE GENOMIC DNA]</scope>
    <source>
        <strain evidence="14 15">KCTC 42399</strain>
    </source>
</reference>
<dbReference type="InterPro" id="IPR003156">
    <property type="entry name" value="DHHA1_dom"/>
</dbReference>
<dbReference type="Pfam" id="PF02272">
    <property type="entry name" value="DHHA1"/>
    <property type="match status" value="1"/>
</dbReference>
<dbReference type="FunFam" id="3.30.54.20:FF:000001">
    <property type="entry name" value="Alanine--tRNA ligase"/>
    <property type="match status" value="1"/>
</dbReference>
<dbReference type="EMBL" id="PDEP01000006">
    <property type="protein sequence ID" value="PEN07011.1"/>
    <property type="molecule type" value="Genomic_DNA"/>
</dbReference>
<feature type="binding site" evidence="11">
    <location>
        <position position="738"/>
    </location>
    <ligand>
        <name>Zn(2+)</name>
        <dbReference type="ChEBI" id="CHEBI:29105"/>
    </ligand>
</feature>
<keyword evidence="9 11" id="KW-0648">Protein biosynthesis</keyword>
<dbReference type="SMART" id="SM00863">
    <property type="entry name" value="tRNA_SAD"/>
    <property type="match status" value="1"/>
</dbReference>
<keyword evidence="4 11" id="KW-0479">Metal-binding</keyword>
<evidence type="ECO:0000256" key="11">
    <source>
        <dbReference type="HAMAP-Rule" id="MF_00036"/>
    </source>
</evidence>
<dbReference type="Gene3D" id="2.40.30.130">
    <property type="match status" value="1"/>
</dbReference>
<dbReference type="InterPro" id="IPR045864">
    <property type="entry name" value="aa-tRNA-synth_II/BPL/LPL"/>
</dbReference>
<comment type="caution">
    <text evidence="14">The sequence shown here is derived from an EMBL/GenBank/DDBJ whole genome shotgun (WGS) entry which is preliminary data.</text>
</comment>
<evidence type="ECO:0000259" key="13">
    <source>
        <dbReference type="PROSITE" id="PS50860"/>
    </source>
</evidence>
<evidence type="ECO:0000256" key="5">
    <source>
        <dbReference type="ARBA" id="ARBA00022741"/>
    </source>
</evidence>
<keyword evidence="5 11" id="KW-0547">Nucleotide-binding</keyword>
<dbReference type="SUPFAM" id="SSF101353">
    <property type="entry name" value="Putative anticodon-binding domain of alanyl-tRNA synthetase (AlaRS)"/>
    <property type="match status" value="1"/>
</dbReference>
<dbReference type="InterPro" id="IPR023033">
    <property type="entry name" value="Ala_tRNA_ligase_euk/bac"/>
</dbReference>
<feature type="coiled-coil region" evidence="12">
    <location>
        <begin position="793"/>
        <end position="820"/>
    </location>
</feature>
<proteinExistence type="inferred from homology"/>
<sequence length="949" mass="104281">MPTPDRSASAIRQQFLDFFAENDHTIVPSASIVPGGDSTLLFTNAGMNQFKDVFLGTGTRDYSRAADTQKCLRVSGKHNDLDEVGHDTYHHTFFEMLGNWSFGDYFKREAIRWAWELLVDEWGLEPERLYATVHEGDEALGLEADEEAATLWAEETTIPEAHILYEPSKENFWMMGDTGPCGPCSEVHVDMRTDEERAAVDGKTLVNKDHPKVIEIWNLVFMQYDAQPDGSLKLLDNQHIDTGMGFERIAAVLQGKDSTYDIDLFEPLLQAVADASPRESVRGYNDIDLDDADEVEAVRIALRVIVDHIRAIAFAILDGVTPGNVGRGYVIRRILRRAVRYGYQTLGLREPFLHALLPALTEAMGDAFPDLDEKQGYLENVIRSEEESFLETLGTGLDFFQTVVPYVHQSQKDAKAALESLQGDAQAMHLLTNAYVDHDDRAAIADAFVSTAEAGALAGEVAFLLHDTYGFPIDLTQLMAREEGLTVDMDGYEQLMQRQKERARAASQFGGTGDTDGDWHTVSDGPRSEFVGYDTTHVDDAAIRAVRTVDDDDRIGAHIELSHTPFYSESGGQVGDTGTLTVDGDTVRVLDTQRIGDRIVHMVERLPKSLDAPVEATVDAPRRQHIKKHHTATHLLHAVLRRTLGEHVQQKGSLVAPDRLRFDFSHFEAVTDDELRAMEVQINQAVQRNIAKQEERSVPMDEALDRGATALFDEKYGDEVRVITFDPDFSMELCGGTHVDATGEIGFVRLLSEGSVASGIRRIEAVAGDAAVDYVESELETLDRARKQFQGLQRPLESEIAALKAERDALRDQVQDLQRAQLAQHLDRIIEDATEVNGITVATGSIGEADMDLLQDLGQQLRDRLGAGAVGVLGSTDPESEKVYVVASVADDLIGAHDLKAGDLVGDLGRELGGGGGGRPTFASAGGRHGDKLAAALDGVADWVRGRVG</sequence>
<evidence type="ECO:0000256" key="1">
    <source>
        <dbReference type="ARBA" id="ARBA00008226"/>
    </source>
</evidence>
<evidence type="ECO:0000256" key="6">
    <source>
        <dbReference type="ARBA" id="ARBA00022833"/>
    </source>
</evidence>
<dbReference type="GO" id="GO:0004813">
    <property type="term" value="F:alanine-tRNA ligase activity"/>
    <property type="evidence" value="ECO:0007669"/>
    <property type="project" value="UniProtKB-UniRule"/>
</dbReference>
<keyword evidence="8 11" id="KW-0694">RNA-binding</keyword>
<comment type="domain">
    <text evidence="11">Consists of three domains; the N-terminal catalytic domain, the editing domain and the C-terminal C-Ala domain. The editing domain removes incorrectly charged amino acids, while the C-Ala domain, along with tRNA(Ala), serves as a bridge to cooperatively bring together the editing and aminoacylation centers thus stimulating deacylation of misacylated tRNAs.</text>
</comment>
<dbReference type="CDD" id="cd00673">
    <property type="entry name" value="AlaRS_core"/>
    <property type="match status" value="1"/>
</dbReference>
<evidence type="ECO:0000256" key="8">
    <source>
        <dbReference type="ARBA" id="ARBA00022884"/>
    </source>
</evidence>
<keyword evidence="11" id="KW-0963">Cytoplasm</keyword>
<dbReference type="GO" id="GO:0000049">
    <property type="term" value="F:tRNA binding"/>
    <property type="evidence" value="ECO:0007669"/>
    <property type="project" value="UniProtKB-KW"/>
</dbReference>
<evidence type="ECO:0000256" key="9">
    <source>
        <dbReference type="ARBA" id="ARBA00022917"/>
    </source>
</evidence>
<dbReference type="GO" id="GO:0006419">
    <property type="term" value="P:alanyl-tRNA aminoacylation"/>
    <property type="evidence" value="ECO:0007669"/>
    <property type="project" value="UniProtKB-UniRule"/>
</dbReference>
<dbReference type="GO" id="GO:0005737">
    <property type="term" value="C:cytoplasm"/>
    <property type="evidence" value="ECO:0007669"/>
    <property type="project" value="UniProtKB-SubCell"/>
</dbReference>
<dbReference type="PANTHER" id="PTHR11777">
    <property type="entry name" value="ALANYL-TRNA SYNTHETASE"/>
    <property type="match status" value="1"/>
</dbReference>
<dbReference type="GO" id="GO:0008270">
    <property type="term" value="F:zinc ion binding"/>
    <property type="evidence" value="ECO:0007669"/>
    <property type="project" value="UniProtKB-UniRule"/>
</dbReference>
<dbReference type="InterPro" id="IPR018162">
    <property type="entry name" value="Ala-tRNA-ligase_IIc_anticod-bd"/>
</dbReference>
<dbReference type="FunFam" id="3.30.930.10:FF:000011">
    <property type="entry name" value="Alanine--tRNA ligase, cytoplasmic"/>
    <property type="match status" value="1"/>
</dbReference>
<evidence type="ECO:0000313" key="15">
    <source>
        <dbReference type="Proteomes" id="UP000221024"/>
    </source>
</evidence>
<dbReference type="Pfam" id="PF01411">
    <property type="entry name" value="tRNA-synt_2c"/>
    <property type="match status" value="2"/>
</dbReference>
<feature type="binding site" evidence="11">
    <location>
        <position position="634"/>
    </location>
    <ligand>
        <name>Zn(2+)</name>
        <dbReference type="ChEBI" id="CHEBI:29105"/>
    </ligand>
</feature>
<organism evidence="14 15">
    <name type="scientific">Longimonas halophila</name>
    <dbReference type="NCBI Taxonomy" id="1469170"/>
    <lineage>
        <taxon>Bacteria</taxon>
        <taxon>Pseudomonadati</taxon>
        <taxon>Rhodothermota</taxon>
        <taxon>Rhodothermia</taxon>
        <taxon>Rhodothermales</taxon>
        <taxon>Salisaetaceae</taxon>
        <taxon>Longimonas</taxon>
    </lineage>
</organism>
<keyword evidence="2 11" id="KW-0820">tRNA-binding</keyword>
<dbReference type="PANTHER" id="PTHR11777:SF9">
    <property type="entry name" value="ALANINE--TRNA LIGASE, CYTOPLASMIC"/>
    <property type="match status" value="1"/>
</dbReference>
<dbReference type="InterPro" id="IPR018165">
    <property type="entry name" value="Ala-tRNA-synth_IIc_core"/>
</dbReference>
<name>A0A2H3P7A8_9BACT</name>
<evidence type="ECO:0000256" key="10">
    <source>
        <dbReference type="ARBA" id="ARBA00023146"/>
    </source>
</evidence>
<feature type="binding site" evidence="11">
    <location>
        <position position="630"/>
    </location>
    <ligand>
        <name>Zn(2+)</name>
        <dbReference type="ChEBI" id="CHEBI:29105"/>
    </ligand>
</feature>
<dbReference type="GO" id="GO:0005524">
    <property type="term" value="F:ATP binding"/>
    <property type="evidence" value="ECO:0007669"/>
    <property type="project" value="UniProtKB-UniRule"/>
</dbReference>
<dbReference type="RefSeq" id="WP_098062039.1">
    <property type="nucleotide sequence ID" value="NZ_PDEP01000006.1"/>
</dbReference>
<evidence type="ECO:0000256" key="12">
    <source>
        <dbReference type="SAM" id="Coils"/>
    </source>
</evidence>
<comment type="catalytic activity">
    <reaction evidence="11">
        <text>tRNA(Ala) + L-alanine + ATP = L-alanyl-tRNA(Ala) + AMP + diphosphate</text>
        <dbReference type="Rhea" id="RHEA:12540"/>
        <dbReference type="Rhea" id="RHEA-COMP:9657"/>
        <dbReference type="Rhea" id="RHEA-COMP:9923"/>
        <dbReference type="ChEBI" id="CHEBI:30616"/>
        <dbReference type="ChEBI" id="CHEBI:33019"/>
        <dbReference type="ChEBI" id="CHEBI:57972"/>
        <dbReference type="ChEBI" id="CHEBI:78442"/>
        <dbReference type="ChEBI" id="CHEBI:78497"/>
        <dbReference type="ChEBI" id="CHEBI:456215"/>
        <dbReference type="EC" id="6.1.1.7"/>
    </reaction>
</comment>
<keyword evidence="12" id="KW-0175">Coiled coil</keyword>
<dbReference type="AlphaFoldDB" id="A0A2H3P7A8"/>
<dbReference type="Gene3D" id="3.30.930.10">
    <property type="entry name" value="Bira Bifunctional Protein, Domain 2"/>
    <property type="match status" value="1"/>
</dbReference>
<dbReference type="PROSITE" id="PS50860">
    <property type="entry name" value="AA_TRNA_LIGASE_II_ALA"/>
    <property type="match status" value="1"/>
</dbReference>
<dbReference type="FunFam" id="3.10.310.40:FF:000001">
    <property type="entry name" value="Alanine--tRNA ligase"/>
    <property type="match status" value="1"/>
</dbReference>
<dbReference type="InterPro" id="IPR002318">
    <property type="entry name" value="Ala-tRNA-lgiase_IIc"/>
</dbReference>
<keyword evidence="10 11" id="KW-0030">Aminoacyl-tRNA synthetase</keyword>
<feature type="domain" description="Alanyl-transfer RNA synthetases family profile" evidence="13">
    <location>
        <begin position="6"/>
        <end position="777"/>
    </location>
</feature>
<keyword evidence="7 11" id="KW-0067">ATP-binding</keyword>
<dbReference type="Gene3D" id="3.30.980.10">
    <property type="entry name" value="Threonyl-trna Synthetase, Chain A, domain 2"/>
    <property type="match status" value="1"/>
</dbReference>
<dbReference type="SUPFAM" id="SSF50447">
    <property type="entry name" value="Translation proteins"/>
    <property type="match status" value="1"/>
</dbReference>
<dbReference type="OrthoDB" id="9803884at2"/>
<dbReference type="HAMAP" id="MF_00036_B">
    <property type="entry name" value="Ala_tRNA_synth_B"/>
    <property type="match status" value="1"/>
</dbReference>
<dbReference type="GO" id="GO:0002161">
    <property type="term" value="F:aminoacyl-tRNA deacylase activity"/>
    <property type="evidence" value="ECO:0007669"/>
    <property type="project" value="TreeGrafter"/>
</dbReference>
<dbReference type="InterPro" id="IPR018163">
    <property type="entry name" value="Thr/Ala-tRNA-synth_IIc_edit"/>
</dbReference>
<dbReference type="Gene3D" id="3.30.54.20">
    <property type="match status" value="1"/>
</dbReference>
<dbReference type="Pfam" id="PF07973">
    <property type="entry name" value="tRNA_SAD"/>
    <property type="match status" value="1"/>
</dbReference>
<dbReference type="PRINTS" id="PR00980">
    <property type="entry name" value="TRNASYNTHALA"/>
</dbReference>
<comment type="subcellular location">
    <subcellularLocation>
        <location evidence="11">Cytoplasm</location>
    </subcellularLocation>
</comment>
<keyword evidence="3 11" id="KW-0436">Ligase</keyword>
<evidence type="ECO:0000256" key="2">
    <source>
        <dbReference type="ARBA" id="ARBA00022555"/>
    </source>
</evidence>
<dbReference type="InterPro" id="IPR018164">
    <property type="entry name" value="Ala-tRNA-synth_IIc_N"/>
</dbReference>
<evidence type="ECO:0000256" key="3">
    <source>
        <dbReference type="ARBA" id="ARBA00022598"/>
    </source>
</evidence>
<evidence type="ECO:0000313" key="14">
    <source>
        <dbReference type="EMBL" id="PEN07011.1"/>
    </source>
</evidence>
<comment type="similarity">
    <text evidence="1 11">Belongs to the class-II aminoacyl-tRNA synthetase family.</text>
</comment>
<evidence type="ECO:0000256" key="4">
    <source>
        <dbReference type="ARBA" id="ARBA00022723"/>
    </source>
</evidence>
<gene>
    <name evidence="11" type="primary">alaS</name>
    <name evidence="14" type="ORF">CRI93_07675</name>
</gene>
<dbReference type="FunFam" id="3.30.980.10:FF:000004">
    <property type="entry name" value="Alanine--tRNA ligase, cytoplasmic"/>
    <property type="match status" value="1"/>
</dbReference>
<dbReference type="Gene3D" id="3.10.310.40">
    <property type="match status" value="1"/>
</dbReference>
<evidence type="ECO:0000256" key="7">
    <source>
        <dbReference type="ARBA" id="ARBA00022840"/>
    </source>
</evidence>
<keyword evidence="15" id="KW-1185">Reference proteome</keyword>
<dbReference type="SUPFAM" id="SSF55186">
    <property type="entry name" value="ThrRS/AlaRS common domain"/>
    <property type="match status" value="1"/>
</dbReference>
<protein>
    <recommendedName>
        <fullName evidence="11">Alanine--tRNA ligase</fullName>
        <ecNumber evidence="11">6.1.1.7</ecNumber>
    </recommendedName>
    <alternativeName>
        <fullName evidence="11">Alanyl-tRNA synthetase</fullName>
        <shortName evidence="11">AlaRS</shortName>
    </alternativeName>
</protein>
<dbReference type="Proteomes" id="UP000221024">
    <property type="component" value="Unassembled WGS sequence"/>
</dbReference>
<comment type="function">
    <text evidence="11">Catalyzes the attachment of alanine to tRNA(Ala) in a two-step reaction: alanine is first activated by ATP to form Ala-AMP and then transferred to the acceptor end of tRNA(Ala). Also edits incorrectly charged Ser-tRNA(Ala) and Gly-tRNA(Ala) via its editing domain.</text>
</comment>
<dbReference type="NCBIfam" id="TIGR00344">
    <property type="entry name" value="alaS"/>
    <property type="match status" value="1"/>
</dbReference>